<feature type="transmembrane region" description="Helical" evidence="1">
    <location>
        <begin position="78"/>
        <end position="99"/>
    </location>
</feature>
<name>A0A511ZBE4_9BACL</name>
<gene>
    <name evidence="2" type="ORF">SLU01_30450</name>
</gene>
<organism evidence="2 3">
    <name type="scientific">Sporosarcina luteola</name>
    <dbReference type="NCBI Taxonomy" id="582850"/>
    <lineage>
        <taxon>Bacteria</taxon>
        <taxon>Bacillati</taxon>
        <taxon>Bacillota</taxon>
        <taxon>Bacilli</taxon>
        <taxon>Bacillales</taxon>
        <taxon>Caryophanaceae</taxon>
        <taxon>Sporosarcina</taxon>
    </lineage>
</organism>
<dbReference type="EMBL" id="BJYL01000045">
    <property type="protein sequence ID" value="GEN84733.1"/>
    <property type="molecule type" value="Genomic_DNA"/>
</dbReference>
<dbReference type="OrthoDB" id="1798014at2"/>
<evidence type="ECO:0000313" key="3">
    <source>
        <dbReference type="Proteomes" id="UP000321901"/>
    </source>
</evidence>
<dbReference type="RefSeq" id="WP_147059858.1">
    <property type="nucleotide sequence ID" value="NZ_BJYL01000045.1"/>
</dbReference>
<sequence>MKRFTHYFVWFLCIGFICYLGSQYYLNLKYIAQEQFDDKLLFVYSTAFPIIIGMLLKLPLLVKDIKQQKQWTFDWPKFIAIGIPTFSIVSSPAWIYIIWTYTSLGDYSILMNVLNVVTYTPFATVSGVVFGYCLLDVLKR</sequence>
<dbReference type="AlphaFoldDB" id="A0A511ZBE4"/>
<evidence type="ECO:0000256" key="1">
    <source>
        <dbReference type="SAM" id="Phobius"/>
    </source>
</evidence>
<proteinExistence type="predicted"/>
<reference evidence="2 3" key="1">
    <citation type="submission" date="2019-07" db="EMBL/GenBank/DDBJ databases">
        <title>Whole genome shotgun sequence of Sporosarcina luteola NBRC 105378.</title>
        <authorList>
            <person name="Hosoyama A."/>
            <person name="Uohara A."/>
            <person name="Ohji S."/>
            <person name="Ichikawa N."/>
        </authorList>
    </citation>
    <scope>NUCLEOTIDE SEQUENCE [LARGE SCALE GENOMIC DNA]</scope>
    <source>
        <strain evidence="2 3">NBRC 105378</strain>
    </source>
</reference>
<keyword evidence="1" id="KW-0812">Transmembrane</keyword>
<keyword evidence="1" id="KW-0472">Membrane</keyword>
<comment type="caution">
    <text evidence="2">The sequence shown here is derived from an EMBL/GenBank/DDBJ whole genome shotgun (WGS) entry which is preliminary data.</text>
</comment>
<feature type="transmembrane region" description="Helical" evidence="1">
    <location>
        <begin position="119"/>
        <end position="138"/>
    </location>
</feature>
<feature type="transmembrane region" description="Helical" evidence="1">
    <location>
        <begin position="7"/>
        <end position="26"/>
    </location>
</feature>
<keyword evidence="3" id="KW-1185">Reference proteome</keyword>
<keyword evidence="1" id="KW-1133">Transmembrane helix</keyword>
<feature type="transmembrane region" description="Helical" evidence="1">
    <location>
        <begin position="41"/>
        <end position="58"/>
    </location>
</feature>
<dbReference type="Proteomes" id="UP000321901">
    <property type="component" value="Unassembled WGS sequence"/>
</dbReference>
<evidence type="ECO:0000313" key="2">
    <source>
        <dbReference type="EMBL" id="GEN84733.1"/>
    </source>
</evidence>
<accession>A0A511ZBE4</accession>
<protein>
    <submittedName>
        <fullName evidence="2">Uncharacterized protein</fullName>
    </submittedName>
</protein>